<dbReference type="Proteomes" id="UP001189429">
    <property type="component" value="Unassembled WGS sequence"/>
</dbReference>
<evidence type="ECO:0000256" key="1">
    <source>
        <dbReference type="SAM" id="MobiDB-lite"/>
    </source>
</evidence>
<feature type="region of interest" description="Disordered" evidence="1">
    <location>
        <begin position="274"/>
        <end position="312"/>
    </location>
</feature>
<feature type="region of interest" description="Disordered" evidence="1">
    <location>
        <begin position="19"/>
        <end position="43"/>
    </location>
</feature>
<evidence type="ECO:0000313" key="3">
    <source>
        <dbReference type="EMBL" id="CAK0812608.1"/>
    </source>
</evidence>
<dbReference type="PANTHER" id="PTHR19446">
    <property type="entry name" value="REVERSE TRANSCRIPTASES"/>
    <property type="match status" value="1"/>
</dbReference>
<feature type="domain" description="Reverse transcriptase" evidence="2">
    <location>
        <begin position="463"/>
        <end position="542"/>
    </location>
</feature>
<organism evidence="3 4">
    <name type="scientific">Prorocentrum cordatum</name>
    <dbReference type="NCBI Taxonomy" id="2364126"/>
    <lineage>
        <taxon>Eukaryota</taxon>
        <taxon>Sar</taxon>
        <taxon>Alveolata</taxon>
        <taxon>Dinophyceae</taxon>
        <taxon>Prorocentrales</taxon>
        <taxon>Prorocentraceae</taxon>
        <taxon>Prorocentrum</taxon>
    </lineage>
</organism>
<dbReference type="Pfam" id="PF00078">
    <property type="entry name" value="RVT_1"/>
    <property type="match status" value="1"/>
</dbReference>
<dbReference type="EMBL" id="CAUYUJ010005191">
    <property type="protein sequence ID" value="CAK0812608.1"/>
    <property type="molecule type" value="Genomic_DNA"/>
</dbReference>
<evidence type="ECO:0000313" key="4">
    <source>
        <dbReference type="Proteomes" id="UP001189429"/>
    </source>
</evidence>
<reference evidence="3" key="1">
    <citation type="submission" date="2023-10" db="EMBL/GenBank/DDBJ databases">
        <authorList>
            <person name="Chen Y."/>
            <person name="Shah S."/>
            <person name="Dougan E. K."/>
            <person name="Thang M."/>
            <person name="Chan C."/>
        </authorList>
    </citation>
    <scope>NUCLEOTIDE SEQUENCE [LARGE SCALE GENOMIC DNA]</scope>
</reference>
<protein>
    <recommendedName>
        <fullName evidence="2">Reverse transcriptase domain-containing protein</fullName>
    </recommendedName>
</protein>
<proteinExistence type="predicted"/>
<keyword evidence="4" id="KW-1185">Reference proteome</keyword>
<dbReference type="InterPro" id="IPR000477">
    <property type="entry name" value="RT_dom"/>
</dbReference>
<feature type="region of interest" description="Disordered" evidence="1">
    <location>
        <begin position="217"/>
        <end position="236"/>
    </location>
</feature>
<sequence>MASTETRVEDIEIRITSIEHARSTDSRGSGAGSQTEEEVWEHTKSLEDELANFKLAASMPTATPSTGNTDDAFKLVGDALWSKGAPYPVDHYVKGEFNGILFLKFTSKVDRDIAVKTLKEASIQHGSHNAWAKPDLPLDARANQSFLFSAKRMMTEWGYDRKSDELLECQWNFRSCLGRLRRLDYVMVSSCASFHSAKPTNMLDLGSDHRAAQARLQAPALAGQRSRRKRRQTRKDVDWEMYAAEVPQKIAAQEFPPASLGDVERVALLAAGESQRPRLPAQQSSGGSHLGRLRRRRRRMTNPSERRDISKEIWRLSQKESRARQTARTTEVLASFSDLRRLDALRRFPIARSSQQGPDFRKCADLLSEIYTSSAPPDAGEHGEGQVPAVTVEEVVKTVKAMRRRKAADTKGALSEMSFFGGDDMLHYLSDMFNAILQSGCVPADWRETFFKLLHEGGGAADPHNWRPIAILSVSYKILARVVFHRIRGVLDSQQSEEQFGFQRDRSTADTLIVAESLASKSLEFNEDLWLVSVDLRKAFDRGRATSDNADRLLATIAFAVHG</sequence>
<feature type="compositionally biased region" description="Basic residues" evidence="1">
    <location>
        <begin position="291"/>
        <end position="300"/>
    </location>
</feature>
<gene>
    <name evidence="3" type="ORF">PCOR1329_LOCUS16860</name>
</gene>
<accession>A0ABN9R2Z4</accession>
<comment type="caution">
    <text evidence="3">The sequence shown here is derived from an EMBL/GenBank/DDBJ whole genome shotgun (WGS) entry which is preliminary data.</text>
</comment>
<evidence type="ECO:0000259" key="2">
    <source>
        <dbReference type="Pfam" id="PF00078"/>
    </source>
</evidence>
<name>A0ABN9R2Z4_9DINO</name>